<dbReference type="UniPathway" id="UPA00767">
    <property type="reaction ID" value="UER00752"/>
</dbReference>
<comment type="catalytic activity">
    <reaction evidence="9">
        <text>squalene + reduced [NADPH--hemoprotein reductase] + O2 = (S)-2,3-epoxysqualene + oxidized [NADPH--hemoprotein reductase] + H2O + H(+)</text>
        <dbReference type="Rhea" id="RHEA:25282"/>
        <dbReference type="Rhea" id="RHEA-COMP:11964"/>
        <dbReference type="Rhea" id="RHEA-COMP:11965"/>
        <dbReference type="ChEBI" id="CHEBI:15377"/>
        <dbReference type="ChEBI" id="CHEBI:15378"/>
        <dbReference type="ChEBI" id="CHEBI:15379"/>
        <dbReference type="ChEBI" id="CHEBI:15440"/>
        <dbReference type="ChEBI" id="CHEBI:15441"/>
        <dbReference type="ChEBI" id="CHEBI:57618"/>
        <dbReference type="ChEBI" id="CHEBI:58210"/>
        <dbReference type="EC" id="1.14.14.17"/>
    </reaction>
</comment>
<dbReference type="GO" id="GO:0004506">
    <property type="term" value="F:squalene monooxygenase activity"/>
    <property type="evidence" value="ECO:0000318"/>
    <property type="project" value="GO_Central"/>
</dbReference>
<dbReference type="Gene3D" id="3.50.50.60">
    <property type="entry name" value="FAD/NAD(P)-binding domain"/>
    <property type="match status" value="1"/>
</dbReference>
<name>A0A2G2Y9D9_CAPAN</name>
<dbReference type="GO" id="GO:0016020">
    <property type="term" value="C:membrane"/>
    <property type="evidence" value="ECO:0007669"/>
    <property type="project" value="UniProtKB-SubCell"/>
</dbReference>
<keyword evidence="6 9" id="KW-0274">FAD</keyword>
<evidence type="ECO:0000256" key="7">
    <source>
        <dbReference type="ARBA" id="ARBA00023002"/>
    </source>
</evidence>
<dbReference type="EC" id="1.14.14.17" evidence="4 9"/>
<evidence type="ECO:0000256" key="9">
    <source>
        <dbReference type="RuleBase" id="RU367121"/>
    </source>
</evidence>
<keyword evidence="5 9" id="KW-0285">Flavoprotein</keyword>
<sequence length="354" mass="38955">MAKAPEYRIPLEKFRADVSGRDFHNGPFIQRMREKVVYLPNVKLEQGTVTTLLEEKGTIKGVQYKTKSGEELKACAPLTIVCDGCFSNLRRTLCNPNVDVPSYFVGLILENFQLSHANYGHVFLADPLPLVFYPISSTEVRCLVDAPGQRVPFISNGEMSKYLKTVVSPQVPPEIHDPFIAAVDKGNIRTMSNRSMPAAPHPTLGALLMSDAFNVRNALTDGGMTLALSDVVVLCNFLKPLHNFNDASTLCKYLESLYTLRKPVASTLNIVPDAFYKVFSASPDQVRIEMRQACFDYLSLGGVYSTGPISLLAGLIKSSTIQSCLSFFSLCLSMVSDDYYCLSHHSNGCGSVPD</sequence>
<accession>A0A2G2Y9D9</accession>
<dbReference type="InterPro" id="IPR036188">
    <property type="entry name" value="FAD/NAD-bd_sf"/>
</dbReference>
<dbReference type="GO" id="GO:0005783">
    <property type="term" value="C:endoplasmic reticulum"/>
    <property type="evidence" value="ECO:0000318"/>
    <property type="project" value="GO_Central"/>
</dbReference>
<dbReference type="STRING" id="4072.A0A2G2Y9D9"/>
<comment type="pathway">
    <text evidence="2">Terpene metabolism; lanosterol biosynthesis; lanosterol from farnesyl diphosphate: step 2/3.</text>
</comment>
<reference evidence="11 12" key="1">
    <citation type="journal article" date="2014" name="Nat. Genet.">
        <title>Genome sequence of the hot pepper provides insights into the evolution of pungency in Capsicum species.</title>
        <authorList>
            <person name="Kim S."/>
            <person name="Park M."/>
            <person name="Yeom S.I."/>
            <person name="Kim Y.M."/>
            <person name="Lee J.M."/>
            <person name="Lee H.A."/>
            <person name="Seo E."/>
            <person name="Choi J."/>
            <person name="Cheong K."/>
            <person name="Kim K.T."/>
            <person name="Jung K."/>
            <person name="Lee G.W."/>
            <person name="Oh S.K."/>
            <person name="Bae C."/>
            <person name="Kim S.B."/>
            <person name="Lee H.Y."/>
            <person name="Kim S.Y."/>
            <person name="Kim M.S."/>
            <person name="Kang B.C."/>
            <person name="Jo Y.D."/>
            <person name="Yang H.B."/>
            <person name="Jeong H.J."/>
            <person name="Kang W.H."/>
            <person name="Kwon J.K."/>
            <person name="Shin C."/>
            <person name="Lim J.Y."/>
            <person name="Park J.H."/>
            <person name="Huh J.H."/>
            <person name="Kim J.S."/>
            <person name="Kim B.D."/>
            <person name="Cohen O."/>
            <person name="Paran I."/>
            <person name="Suh M.C."/>
            <person name="Lee S.B."/>
            <person name="Kim Y.K."/>
            <person name="Shin Y."/>
            <person name="Noh S.J."/>
            <person name="Park J."/>
            <person name="Seo Y.S."/>
            <person name="Kwon S.Y."/>
            <person name="Kim H.A."/>
            <person name="Park J.M."/>
            <person name="Kim H.J."/>
            <person name="Choi S.B."/>
            <person name="Bosland P.W."/>
            <person name="Reeves G."/>
            <person name="Jo S.H."/>
            <person name="Lee B.W."/>
            <person name="Cho H.T."/>
            <person name="Choi H.S."/>
            <person name="Lee M.S."/>
            <person name="Yu Y."/>
            <person name="Do Choi Y."/>
            <person name="Park B.S."/>
            <person name="van Deynze A."/>
            <person name="Ashrafi H."/>
            <person name="Hill T."/>
            <person name="Kim W.T."/>
            <person name="Pai H.S."/>
            <person name="Ahn H.K."/>
            <person name="Yeam I."/>
            <person name="Giovannoni J.J."/>
            <person name="Rose J.K."/>
            <person name="Sorensen I."/>
            <person name="Lee S.J."/>
            <person name="Kim R.W."/>
            <person name="Choi I.Y."/>
            <person name="Choi B.S."/>
            <person name="Lim J.S."/>
            <person name="Lee Y.H."/>
            <person name="Choi D."/>
        </authorList>
    </citation>
    <scope>NUCLEOTIDE SEQUENCE [LARGE SCALE GENOMIC DNA]</scope>
    <source>
        <strain evidence="12">cv. CM334</strain>
    </source>
</reference>
<dbReference type="SUPFAM" id="SSF51905">
    <property type="entry name" value="FAD/NAD(P)-binding domain"/>
    <property type="match status" value="1"/>
</dbReference>
<evidence type="ECO:0000313" key="12">
    <source>
        <dbReference type="Proteomes" id="UP000222542"/>
    </source>
</evidence>
<proteinExistence type="inferred from homology"/>
<comment type="cofactor">
    <cofactor evidence="1 9">
        <name>FAD</name>
        <dbReference type="ChEBI" id="CHEBI:57692"/>
    </cofactor>
</comment>
<dbReference type="Proteomes" id="UP000222542">
    <property type="component" value="Unassembled WGS sequence"/>
</dbReference>
<dbReference type="OMA" id="SGEMAYY"/>
<dbReference type="GO" id="GO:0016126">
    <property type="term" value="P:sterol biosynthetic process"/>
    <property type="evidence" value="ECO:0000318"/>
    <property type="project" value="GO_Central"/>
</dbReference>
<gene>
    <name evidence="11" type="ORF">T459_30811</name>
</gene>
<keyword evidence="7 9" id="KW-0560">Oxidoreductase</keyword>
<evidence type="ECO:0000256" key="3">
    <source>
        <dbReference type="ARBA" id="ARBA00008802"/>
    </source>
</evidence>
<evidence type="ECO:0000256" key="2">
    <source>
        <dbReference type="ARBA" id="ARBA00005018"/>
    </source>
</evidence>
<reference evidence="11 12" key="2">
    <citation type="journal article" date="2017" name="Genome Biol.">
        <title>New reference genome sequences of hot pepper reveal the massive evolution of plant disease-resistance genes by retroduplication.</title>
        <authorList>
            <person name="Kim S."/>
            <person name="Park J."/>
            <person name="Yeom S.I."/>
            <person name="Kim Y.M."/>
            <person name="Seo E."/>
            <person name="Kim K.T."/>
            <person name="Kim M.S."/>
            <person name="Lee J.M."/>
            <person name="Cheong K."/>
            <person name="Shin H.S."/>
            <person name="Kim S.B."/>
            <person name="Han K."/>
            <person name="Lee J."/>
            <person name="Park M."/>
            <person name="Lee H.A."/>
            <person name="Lee H.Y."/>
            <person name="Lee Y."/>
            <person name="Oh S."/>
            <person name="Lee J.H."/>
            <person name="Choi E."/>
            <person name="Choi E."/>
            <person name="Lee S.E."/>
            <person name="Jeon J."/>
            <person name="Kim H."/>
            <person name="Choi G."/>
            <person name="Song H."/>
            <person name="Lee J."/>
            <person name="Lee S.C."/>
            <person name="Kwon J.K."/>
            <person name="Lee H.Y."/>
            <person name="Koo N."/>
            <person name="Hong Y."/>
            <person name="Kim R.W."/>
            <person name="Kang W.H."/>
            <person name="Huh J.H."/>
            <person name="Kang B.C."/>
            <person name="Yang T.J."/>
            <person name="Lee Y.H."/>
            <person name="Bennetzen J.L."/>
            <person name="Choi D."/>
        </authorList>
    </citation>
    <scope>NUCLEOTIDE SEQUENCE [LARGE SCALE GENOMIC DNA]</scope>
    <source>
        <strain evidence="12">cv. CM334</strain>
    </source>
</reference>
<evidence type="ECO:0000259" key="10">
    <source>
        <dbReference type="Pfam" id="PF08491"/>
    </source>
</evidence>
<dbReference type="Pfam" id="PF08491">
    <property type="entry name" value="SE"/>
    <property type="match status" value="1"/>
</dbReference>
<comment type="similarity">
    <text evidence="3 9">Belongs to the squalene monooxygenase family.</text>
</comment>
<dbReference type="InterPro" id="IPR040125">
    <property type="entry name" value="Squalene_monox"/>
</dbReference>
<keyword evidence="8" id="KW-0472">Membrane</keyword>
<evidence type="ECO:0000256" key="6">
    <source>
        <dbReference type="ARBA" id="ARBA00022827"/>
    </source>
</evidence>
<evidence type="ECO:0000313" key="11">
    <source>
        <dbReference type="EMBL" id="PHT66386.1"/>
    </source>
</evidence>
<dbReference type="PANTHER" id="PTHR10835">
    <property type="entry name" value="SQUALENE MONOOXYGENASE"/>
    <property type="match status" value="1"/>
</dbReference>
<evidence type="ECO:0000256" key="5">
    <source>
        <dbReference type="ARBA" id="ARBA00022630"/>
    </source>
</evidence>
<evidence type="ECO:0000256" key="1">
    <source>
        <dbReference type="ARBA" id="ARBA00001974"/>
    </source>
</evidence>
<comment type="caution">
    <text evidence="11">The sequence shown here is derived from an EMBL/GenBank/DDBJ whole genome shotgun (WGS) entry which is preliminary data.</text>
</comment>
<evidence type="ECO:0000256" key="8">
    <source>
        <dbReference type="ARBA" id="ARBA00023136"/>
    </source>
</evidence>
<dbReference type="PANTHER" id="PTHR10835:SF15">
    <property type="entry name" value="SQUALENE EPOXIDASE 2, MITOCHONDRIAL"/>
    <property type="match status" value="1"/>
</dbReference>
<dbReference type="EMBL" id="AYRZ02000012">
    <property type="protein sequence ID" value="PHT66386.1"/>
    <property type="molecule type" value="Genomic_DNA"/>
</dbReference>
<keyword evidence="12" id="KW-1185">Reference proteome</keyword>
<evidence type="ECO:0000256" key="4">
    <source>
        <dbReference type="ARBA" id="ARBA00012312"/>
    </source>
</evidence>
<comment type="subcellular location">
    <subcellularLocation>
        <location evidence="9">Membrane</location>
        <topology evidence="9">Multi-pass membrane protein</topology>
    </subcellularLocation>
</comment>
<dbReference type="InterPro" id="IPR013698">
    <property type="entry name" value="Squalene_epoxidase"/>
</dbReference>
<comment type="function">
    <text evidence="9">Catalyzes the stereospecific oxidation of squalene to (S)-2,3-epoxysqualene, and is considered to be a rate-limiting enzyme in steroid biosynthesis.</text>
</comment>
<dbReference type="GO" id="GO:0050660">
    <property type="term" value="F:flavin adenine dinucleotide binding"/>
    <property type="evidence" value="ECO:0007669"/>
    <property type="project" value="UniProtKB-UniRule"/>
</dbReference>
<organism evidence="11 12">
    <name type="scientific">Capsicum annuum</name>
    <name type="common">Capsicum pepper</name>
    <dbReference type="NCBI Taxonomy" id="4072"/>
    <lineage>
        <taxon>Eukaryota</taxon>
        <taxon>Viridiplantae</taxon>
        <taxon>Streptophyta</taxon>
        <taxon>Embryophyta</taxon>
        <taxon>Tracheophyta</taxon>
        <taxon>Spermatophyta</taxon>
        <taxon>Magnoliopsida</taxon>
        <taxon>eudicotyledons</taxon>
        <taxon>Gunneridae</taxon>
        <taxon>Pentapetalae</taxon>
        <taxon>asterids</taxon>
        <taxon>lamiids</taxon>
        <taxon>Solanales</taxon>
        <taxon>Solanaceae</taxon>
        <taxon>Solanoideae</taxon>
        <taxon>Capsiceae</taxon>
        <taxon>Capsicum</taxon>
    </lineage>
</organism>
<feature type="domain" description="Squalene epoxidase" evidence="10">
    <location>
        <begin position="76"/>
        <end position="335"/>
    </location>
</feature>
<dbReference type="AlphaFoldDB" id="A0A2G2Y9D9"/>
<protein>
    <recommendedName>
        <fullName evidence="4 9">Squalene monooxygenase</fullName>
        <ecNumber evidence="4 9">1.14.14.17</ecNumber>
    </recommendedName>
</protein>
<dbReference type="Gramene" id="PHT66386">
    <property type="protein sequence ID" value="PHT66386"/>
    <property type="gene ID" value="T459_30811"/>
</dbReference>